<keyword evidence="3" id="KW-1185">Reference proteome</keyword>
<feature type="compositionally biased region" description="Basic and acidic residues" evidence="1">
    <location>
        <begin position="234"/>
        <end position="243"/>
    </location>
</feature>
<evidence type="ECO:0000313" key="2">
    <source>
        <dbReference type="EMBL" id="KAK7100503.1"/>
    </source>
</evidence>
<feature type="region of interest" description="Disordered" evidence="1">
    <location>
        <begin position="460"/>
        <end position="518"/>
    </location>
</feature>
<evidence type="ECO:0000313" key="3">
    <source>
        <dbReference type="Proteomes" id="UP001374579"/>
    </source>
</evidence>
<feature type="compositionally biased region" description="Polar residues" evidence="1">
    <location>
        <begin position="142"/>
        <end position="154"/>
    </location>
</feature>
<feature type="compositionally biased region" description="Polar residues" evidence="1">
    <location>
        <begin position="400"/>
        <end position="411"/>
    </location>
</feature>
<feature type="compositionally biased region" description="Basic and acidic residues" evidence="1">
    <location>
        <begin position="486"/>
        <end position="495"/>
    </location>
</feature>
<proteinExistence type="predicted"/>
<feature type="region of interest" description="Disordered" evidence="1">
    <location>
        <begin position="397"/>
        <end position="439"/>
    </location>
</feature>
<feature type="region of interest" description="Disordered" evidence="1">
    <location>
        <begin position="276"/>
        <end position="308"/>
    </location>
</feature>
<organism evidence="2 3">
    <name type="scientific">Littorina saxatilis</name>
    <dbReference type="NCBI Taxonomy" id="31220"/>
    <lineage>
        <taxon>Eukaryota</taxon>
        <taxon>Metazoa</taxon>
        <taxon>Spiralia</taxon>
        <taxon>Lophotrochozoa</taxon>
        <taxon>Mollusca</taxon>
        <taxon>Gastropoda</taxon>
        <taxon>Caenogastropoda</taxon>
        <taxon>Littorinimorpha</taxon>
        <taxon>Littorinoidea</taxon>
        <taxon>Littorinidae</taxon>
        <taxon>Littorina</taxon>
    </lineage>
</organism>
<reference evidence="2 3" key="1">
    <citation type="submission" date="2024-02" db="EMBL/GenBank/DDBJ databases">
        <title>Chromosome-scale genome assembly of the rough periwinkle Littorina saxatilis.</title>
        <authorList>
            <person name="De Jode A."/>
            <person name="Faria R."/>
            <person name="Formenti G."/>
            <person name="Sims Y."/>
            <person name="Smith T.P."/>
            <person name="Tracey A."/>
            <person name="Wood J.M.D."/>
            <person name="Zagrodzka Z.B."/>
            <person name="Johannesson K."/>
            <person name="Butlin R.K."/>
            <person name="Leder E.H."/>
        </authorList>
    </citation>
    <scope>NUCLEOTIDE SEQUENCE [LARGE SCALE GENOMIC DNA]</scope>
    <source>
        <strain evidence="2">Snail1</strain>
        <tissue evidence="2">Muscle</tissue>
    </source>
</reference>
<feature type="compositionally biased region" description="Polar residues" evidence="1">
    <location>
        <begin position="223"/>
        <end position="233"/>
    </location>
</feature>
<feature type="region of interest" description="Disordered" evidence="1">
    <location>
        <begin position="219"/>
        <end position="248"/>
    </location>
</feature>
<accession>A0AAN9G9D9</accession>
<evidence type="ECO:0000256" key="1">
    <source>
        <dbReference type="SAM" id="MobiDB-lite"/>
    </source>
</evidence>
<dbReference type="EMBL" id="JBAMIC010000011">
    <property type="protein sequence ID" value="KAK7100503.1"/>
    <property type="molecule type" value="Genomic_DNA"/>
</dbReference>
<dbReference type="Proteomes" id="UP001374579">
    <property type="component" value="Unassembled WGS sequence"/>
</dbReference>
<comment type="caution">
    <text evidence="2">The sequence shown here is derived from an EMBL/GenBank/DDBJ whole genome shotgun (WGS) entry which is preliminary data.</text>
</comment>
<feature type="compositionally biased region" description="Basic and acidic residues" evidence="1">
    <location>
        <begin position="429"/>
        <end position="439"/>
    </location>
</feature>
<feature type="region of interest" description="Disordered" evidence="1">
    <location>
        <begin position="586"/>
        <end position="672"/>
    </location>
</feature>
<feature type="region of interest" description="Disordered" evidence="1">
    <location>
        <begin position="545"/>
        <end position="572"/>
    </location>
</feature>
<feature type="compositionally biased region" description="Polar residues" evidence="1">
    <location>
        <begin position="161"/>
        <end position="200"/>
    </location>
</feature>
<feature type="region of interest" description="Disordered" evidence="1">
    <location>
        <begin position="92"/>
        <end position="200"/>
    </location>
</feature>
<feature type="compositionally biased region" description="Basic and acidic residues" evidence="1">
    <location>
        <begin position="92"/>
        <end position="117"/>
    </location>
</feature>
<feature type="compositionally biased region" description="Basic and acidic residues" evidence="1">
    <location>
        <begin position="464"/>
        <end position="479"/>
    </location>
</feature>
<name>A0AAN9G9D9_9CAEN</name>
<dbReference type="AlphaFoldDB" id="A0AAN9G9D9"/>
<feature type="compositionally biased region" description="Basic and acidic residues" evidence="1">
    <location>
        <begin position="642"/>
        <end position="651"/>
    </location>
</feature>
<sequence length="720" mass="80351">MASHAETFCRDRRLYDVKRGVVYLRRTDDLAYNQWRHYGAVPAIKTHVFREIGVTTRLSDVTGFQHDTSDDQNLGESRASLSDVRRAELCDVKSIESKEQTSENDRNSKGHVREPPKHAGTVNHAKEVSKTRFSYKTRVLEESSSARPQISITEVTDRHQSATPKPSTTINPDKPSPDQNAVVSSSPADRNTSVTTTASSVQGTVSLSWADSGVLHHEPREVQSFSDPLSTSKDFQHSLRESPHNALPEVRQSSLDGTVFNTWGSRDWEVERKLEPDLHPKSHAPKRYPPMSRAAGAGAGPGNDKAAGRRQIKTMTDFRSRNGTVRIIRPAAPIADPKMAPGPSPQQRAQQQEDYLDDLDVAALAREKTYFMLKRIDQLLEPNKVFFTSDLHSSEREVCSSATFTPSTSDFAESLPRGDEDGPLSSPGKSKDARDSDDRVYVHDKEAFLELFGQGHCDQIQGEGHGEDLVKGRGQKTEDDTVADQGRGRYSERSRHGGVPVARGHSEPPRGGHSYDSFRQKYGDVHAYNPRLDWQLRQFYNGQLAGRPTGRGQSDLLQQQQQQQQQRGTVRRTLQMEDSDQLFCHVPGEVSPGYRRPQTLPPLQTLSKSVPGEPQGMSSSHPQKQHLPYHSYHLQSRHHHGRVQEHVDRGGPRGGGYARMARGGKRGKGWAEREGKGKAGWIGASLSEVVAKLEKGGVDFYLKCQEWVDISFKEESRTDV</sequence>
<protein>
    <submittedName>
        <fullName evidence="2">Uncharacterized protein</fullName>
    </submittedName>
</protein>
<gene>
    <name evidence="2" type="ORF">V1264_023448</name>
</gene>